<dbReference type="PATRIC" id="fig|862908.3.peg.1867"/>
<sequence>MKKISLITLLILSCNLFAQVNKSISGHIFIKKEMSLETALQYHVGVPKVLLENKDFINKIYEKNPSLIKGKKIKKGTKIFIEIPFKTELSPIKKEIKEVTDSKSQLIFAYRYTIASYKDEIGSISAEGNQYYPLSIESEFAYQLNRNYKLITRASFSKAEELKTSLSSHGISLSSEYEVNTKLSFNKFDIPLVPYIQLEYERLSTLNTDQIVQGEAVRHRDHGLVFASIGLSRSFVLLNQRLNFETGISQSVFSSSKDRGKDLSGQKFNLRITKPVLDRVSIHFLFNYYFLNGPSDISIARYGLGASYRIF</sequence>
<evidence type="ECO:0000256" key="1">
    <source>
        <dbReference type="SAM" id="SignalP"/>
    </source>
</evidence>
<dbReference type="AlphaFoldDB" id="E1X2L5"/>
<feature type="chain" id="PRO_5003154651" description="LysM domain-containing protein" evidence="1">
    <location>
        <begin position="19"/>
        <end position="311"/>
    </location>
</feature>
<name>E1X2L5_HALMS</name>
<dbReference type="STRING" id="862908.BMS_1967"/>
<organism evidence="2 3">
    <name type="scientific">Halobacteriovorax marinus (strain ATCC BAA-682 / DSM 15412 / SJ)</name>
    <name type="common">Bacteriovorax marinus</name>
    <dbReference type="NCBI Taxonomy" id="862908"/>
    <lineage>
        <taxon>Bacteria</taxon>
        <taxon>Pseudomonadati</taxon>
        <taxon>Bdellovibrionota</taxon>
        <taxon>Bacteriovoracia</taxon>
        <taxon>Bacteriovoracales</taxon>
        <taxon>Halobacteriovoraceae</taxon>
        <taxon>Halobacteriovorax</taxon>
    </lineage>
</organism>
<accession>E1X2L5</accession>
<protein>
    <recommendedName>
        <fullName evidence="4">LysM domain-containing protein</fullName>
    </recommendedName>
</protein>
<keyword evidence="3" id="KW-1185">Reference proteome</keyword>
<dbReference type="HOGENOM" id="CLU_893614_0_0_7"/>
<evidence type="ECO:0008006" key="4">
    <source>
        <dbReference type="Google" id="ProtNLM"/>
    </source>
</evidence>
<dbReference type="RefSeq" id="WP_014244563.1">
    <property type="nucleotide sequence ID" value="NC_016620.1"/>
</dbReference>
<keyword evidence="1" id="KW-0732">Signal</keyword>
<dbReference type="KEGG" id="bmx:BMS_1967"/>
<dbReference type="EMBL" id="FQ312005">
    <property type="protein sequence ID" value="CBW26782.1"/>
    <property type="molecule type" value="Genomic_DNA"/>
</dbReference>
<gene>
    <name evidence="2" type="ordered locus">BMS_1967</name>
</gene>
<feature type="signal peptide" evidence="1">
    <location>
        <begin position="1"/>
        <end position="18"/>
    </location>
</feature>
<proteinExistence type="predicted"/>
<evidence type="ECO:0000313" key="2">
    <source>
        <dbReference type="EMBL" id="CBW26782.1"/>
    </source>
</evidence>
<dbReference type="Proteomes" id="UP000008963">
    <property type="component" value="Chromosome"/>
</dbReference>
<evidence type="ECO:0000313" key="3">
    <source>
        <dbReference type="Proteomes" id="UP000008963"/>
    </source>
</evidence>
<reference evidence="3" key="1">
    <citation type="journal article" date="2013" name="ISME J.">
        <title>A small predatory core genome in the divergent marine Bacteriovorax marinus SJ and the terrestrial Bdellovibrio bacteriovorus.</title>
        <authorList>
            <person name="Crossman L.C."/>
            <person name="Chen H."/>
            <person name="Cerdeno-Tarraga A.M."/>
            <person name="Brooks K."/>
            <person name="Quail M.A."/>
            <person name="Pineiro S.A."/>
            <person name="Hobley L."/>
            <person name="Sockett R.E."/>
            <person name="Bentley S.D."/>
            <person name="Parkhill J."/>
            <person name="Williams H.N."/>
            <person name="Stine O.C."/>
        </authorList>
    </citation>
    <scope>NUCLEOTIDE SEQUENCE [LARGE SCALE GENOMIC DNA]</scope>
    <source>
        <strain evidence="3">ATCC BAA-682 / DSM 15412 / SJ</strain>
    </source>
</reference>